<proteinExistence type="predicted"/>
<organism evidence="2 3">
    <name type="scientific">Fusarium torulosum</name>
    <dbReference type="NCBI Taxonomy" id="33205"/>
    <lineage>
        <taxon>Eukaryota</taxon>
        <taxon>Fungi</taxon>
        <taxon>Dikarya</taxon>
        <taxon>Ascomycota</taxon>
        <taxon>Pezizomycotina</taxon>
        <taxon>Sordariomycetes</taxon>
        <taxon>Hypocreomycetidae</taxon>
        <taxon>Hypocreales</taxon>
        <taxon>Nectriaceae</taxon>
        <taxon>Fusarium</taxon>
    </lineage>
</organism>
<dbReference type="AlphaFoldDB" id="A0AAE8M2B6"/>
<feature type="compositionally biased region" description="Polar residues" evidence="1">
    <location>
        <begin position="42"/>
        <end position="61"/>
    </location>
</feature>
<feature type="compositionally biased region" description="Low complexity" evidence="1">
    <location>
        <begin position="62"/>
        <end position="82"/>
    </location>
</feature>
<feature type="region of interest" description="Disordered" evidence="1">
    <location>
        <begin position="42"/>
        <end position="82"/>
    </location>
</feature>
<keyword evidence="3" id="KW-1185">Reference proteome</keyword>
<dbReference type="Proteomes" id="UP001187734">
    <property type="component" value="Unassembled WGS sequence"/>
</dbReference>
<gene>
    <name evidence="2" type="ORF">FTOL_02608</name>
</gene>
<comment type="caution">
    <text evidence="2">The sequence shown here is derived from an EMBL/GenBank/DDBJ whole genome shotgun (WGS) entry which is preliminary data.</text>
</comment>
<evidence type="ECO:0000256" key="1">
    <source>
        <dbReference type="SAM" id="MobiDB-lite"/>
    </source>
</evidence>
<name>A0AAE8M2B6_9HYPO</name>
<reference evidence="2" key="1">
    <citation type="submission" date="2018-03" db="EMBL/GenBank/DDBJ databases">
        <authorList>
            <person name="Guldener U."/>
        </authorList>
    </citation>
    <scope>NUCLEOTIDE SEQUENCE</scope>
</reference>
<sequence length="82" mass="8606">MPSSVKSWFARHCAPPPPLTNNPMCPCTTCFNGGSHYNNSASYSISSPTRSPQTSCVDSDNASLSSATTVAASSYSETPTKQ</sequence>
<protein>
    <submittedName>
        <fullName evidence="2">Uncharacterized protein</fullName>
    </submittedName>
</protein>
<accession>A0AAE8M2B6</accession>
<evidence type="ECO:0000313" key="2">
    <source>
        <dbReference type="EMBL" id="SPJ72879.1"/>
    </source>
</evidence>
<evidence type="ECO:0000313" key="3">
    <source>
        <dbReference type="Proteomes" id="UP001187734"/>
    </source>
</evidence>
<dbReference type="EMBL" id="ONZP01000082">
    <property type="protein sequence ID" value="SPJ72879.1"/>
    <property type="molecule type" value="Genomic_DNA"/>
</dbReference>